<proteinExistence type="predicted"/>
<feature type="non-terminal residue" evidence="1">
    <location>
        <position position="1"/>
    </location>
</feature>
<evidence type="ECO:0000313" key="1">
    <source>
        <dbReference type="EMBL" id="CAB4176012.1"/>
    </source>
</evidence>
<reference evidence="1" key="1">
    <citation type="submission" date="2020-05" db="EMBL/GenBank/DDBJ databases">
        <authorList>
            <person name="Chiriac C."/>
            <person name="Salcher M."/>
            <person name="Ghai R."/>
            <person name="Kavagutti S V."/>
        </authorList>
    </citation>
    <scope>NUCLEOTIDE SEQUENCE</scope>
</reference>
<organism evidence="1">
    <name type="scientific">uncultured Caudovirales phage</name>
    <dbReference type="NCBI Taxonomy" id="2100421"/>
    <lineage>
        <taxon>Viruses</taxon>
        <taxon>Duplodnaviria</taxon>
        <taxon>Heunggongvirae</taxon>
        <taxon>Uroviricota</taxon>
        <taxon>Caudoviricetes</taxon>
        <taxon>Peduoviridae</taxon>
        <taxon>Maltschvirus</taxon>
        <taxon>Maltschvirus maltsch</taxon>
    </lineage>
</organism>
<gene>
    <name evidence="1" type="ORF">UFOVP982_1</name>
</gene>
<accession>A0A6J5PXZ0</accession>
<sequence length="55" mass="6167">WEASAFPVSVGDLEINPREAPAKQYGYEHLLVVVGFHAQPLTMSIPFWVMAHTMP</sequence>
<protein>
    <submittedName>
        <fullName evidence="1">Uncharacterized protein</fullName>
    </submittedName>
</protein>
<name>A0A6J5PXZ0_9CAUD</name>
<dbReference type="EMBL" id="LR796940">
    <property type="protein sequence ID" value="CAB4176012.1"/>
    <property type="molecule type" value="Genomic_DNA"/>
</dbReference>